<dbReference type="PROSITE" id="PS50943">
    <property type="entry name" value="HTH_CROC1"/>
    <property type="match status" value="1"/>
</dbReference>
<dbReference type="eggNOG" id="COG0662">
    <property type="taxonomic scope" value="Bacteria"/>
</dbReference>
<keyword evidence="4" id="KW-1185">Reference proteome</keyword>
<dbReference type="PANTHER" id="PTHR46797:SF11">
    <property type="entry name" value="HTH-TYPE TRANSCRIPTIONAL REGULATOR PUUR"/>
    <property type="match status" value="1"/>
</dbReference>
<dbReference type="RefSeq" id="WP_012318079.1">
    <property type="nucleotide sequence ID" value="NZ_CP003811.1"/>
</dbReference>
<dbReference type="SUPFAM" id="SSF51182">
    <property type="entry name" value="RmlC-like cupins"/>
    <property type="match status" value="1"/>
</dbReference>
<reference evidence="3 4" key="1">
    <citation type="journal article" date="2014" name="PLoS ONE">
        <title>Genome Information of Methylobacterium oryzae, a Plant-Probiotic Methylotroph in the Phyllosphere.</title>
        <authorList>
            <person name="Kwak M.J."/>
            <person name="Jeong H."/>
            <person name="Madhaiyan M."/>
            <person name="Lee Y."/>
            <person name="Sa T.M."/>
            <person name="Oh T.K."/>
            <person name="Kim J.F."/>
        </authorList>
    </citation>
    <scope>NUCLEOTIDE SEQUENCE [LARGE SCALE GENOMIC DNA]</scope>
    <source>
        <strain evidence="3 4">CBMB20</strain>
    </source>
</reference>
<dbReference type="eggNOG" id="COG1396">
    <property type="taxonomic scope" value="Bacteria"/>
</dbReference>
<dbReference type="GO" id="GO:0005829">
    <property type="term" value="C:cytosol"/>
    <property type="evidence" value="ECO:0007669"/>
    <property type="project" value="TreeGrafter"/>
</dbReference>
<organism evidence="3 4">
    <name type="scientific">Methylobacterium oryzae CBMB20</name>
    <dbReference type="NCBI Taxonomy" id="693986"/>
    <lineage>
        <taxon>Bacteria</taxon>
        <taxon>Pseudomonadati</taxon>
        <taxon>Pseudomonadota</taxon>
        <taxon>Alphaproteobacteria</taxon>
        <taxon>Hyphomicrobiales</taxon>
        <taxon>Methylobacteriaceae</taxon>
        <taxon>Methylobacterium</taxon>
    </lineage>
</organism>
<evidence type="ECO:0000313" key="3">
    <source>
        <dbReference type="EMBL" id="AIQ89054.1"/>
    </source>
</evidence>
<dbReference type="EMBL" id="CP003811">
    <property type="protein sequence ID" value="AIQ89054.1"/>
    <property type="molecule type" value="Genomic_DNA"/>
</dbReference>
<dbReference type="PANTHER" id="PTHR46797">
    <property type="entry name" value="HTH-TYPE TRANSCRIPTIONAL REGULATOR"/>
    <property type="match status" value="1"/>
</dbReference>
<sequence length="186" mass="20288">MSIDVGARLRFVRARHGLSQRTLAKRAGVTNSAISLIEANRVNPSVGALKRILDGVPIGMAEFFALEPEPERKAFFAAEELTEIGRRAAKGAISYRQVGDSLFGRKLQILKERYEPGADTGRVPLSHEGEEGGIVLSGRLEVTVDAERRILGPGDAYSFDSRRPHRFRCVGPNPCEVVSACTPPSF</sequence>
<dbReference type="InterPro" id="IPR011051">
    <property type="entry name" value="RmlC_Cupin_sf"/>
</dbReference>
<dbReference type="CDD" id="cd02209">
    <property type="entry name" value="cupin_XRE_C"/>
    <property type="match status" value="1"/>
</dbReference>
<dbReference type="KEGG" id="mor:MOC_1299"/>
<name>A0A089Q393_9HYPH</name>
<dbReference type="CDD" id="cd00093">
    <property type="entry name" value="HTH_XRE"/>
    <property type="match status" value="1"/>
</dbReference>
<dbReference type="HOGENOM" id="CLU_085376_1_4_5"/>
<dbReference type="Pfam" id="PF07883">
    <property type="entry name" value="Cupin_2"/>
    <property type="match status" value="1"/>
</dbReference>
<dbReference type="Gene3D" id="1.10.260.40">
    <property type="entry name" value="lambda repressor-like DNA-binding domains"/>
    <property type="match status" value="1"/>
</dbReference>
<gene>
    <name evidence="3" type="ORF">MOC_1299</name>
</gene>
<dbReference type="Proteomes" id="UP000029492">
    <property type="component" value="Chromosome"/>
</dbReference>
<dbReference type="Gene3D" id="2.60.120.10">
    <property type="entry name" value="Jelly Rolls"/>
    <property type="match status" value="1"/>
</dbReference>
<feature type="domain" description="HTH cro/C1-type" evidence="2">
    <location>
        <begin position="9"/>
        <end position="63"/>
    </location>
</feature>
<dbReference type="InterPro" id="IPR050807">
    <property type="entry name" value="TransReg_Diox_bact_type"/>
</dbReference>
<keyword evidence="1" id="KW-0238">DNA-binding</keyword>
<dbReference type="SMART" id="SM00530">
    <property type="entry name" value="HTH_XRE"/>
    <property type="match status" value="1"/>
</dbReference>
<dbReference type="InterPro" id="IPR013096">
    <property type="entry name" value="Cupin_2"/>
</dbReference>
<dbReference type="GO" id="GO:0003677">
    <property type="term" value="F:DNA binding"/>
    <property type="evidence" value="ECO:0007669"/>
    <property type="project" value="UniProtKB-KW"/>
</dbReference>
<accession>A0A089Q393</accession>
<proteinExistence type="predicted"/>
<dbReference type="SUPFAM" id="SSF47413">
    <property type="entry name" value="lambda repressor-like DNA-binding domains"/>
    <property type="match status" value="1"/>
</dbReference>
<evidence type="ECO:0000256" key="1">
    <source>
        <dbReference type="ARBA" id="ARBA00023125"/>
    </source>
</evidence>
<dbReference type="GO" id="GO:0003700">
    <property type="term" value="F:DNA-binding transcription factor activity"/>
    <property type="evidence" value="ECO:0007669"/>
    <property type="project" value="TreeGrafter"/>
</dbReference>
<protein>
    <submittedName>
        <fullName evidence="3">XRE family transcriptional regulator</fullName>
    </submittedName>
</protein>
<dbReference type="InterPro" id="IPR001387">
    <property type="entry name" value="Cro/C1-type_HTH"/>
</dbReference>
<evidence type="ECO:0000259" key="2">
    <source>
        <dbReference type="PROSITE" id="PS50943"/>
    </source>
</evidence>
<evidence type="ECO:0000313" key="4">
    <source>
        <dbReference type="Proteomes" id="UP000029492"/>
    </source>
</evidence>
<dbReference type="AlphaFoldDB" id="A0A089Q393"/>
<dbReference type="GeneID" id="6137094"/>
<dbReference type="InterPro" id="IPR010982">
    <property type="entry name" value="Lambda_DNA-bd_dom_sf"/>
</dbReference>
<dbReference type="InterPro" id="IPR014710">
    <property type="entry name" value="RmlC-like_jellyroll"/>
</dbReference>
<dbReference type="Pfam" id="PF01381">
    <property type="entry name" value="HTH_3"/>
    <property type="match status" value="1"/>
</dbReference>
<dbReference type="STRING" id="693986.MOC_1299"/>